<evidence type="ECO:0000313" key="3">
    <source>
        <dbReference type="EMBL" id="RXK58845.1"/>
    </source>
</evidence>
<dbReference type="AlphaFoldDB" id="A0A4Q1CGF1"/>
<sequence length="509" mass="60109">MQEIEEWFKTKKYPHIGMPIRVKHYNRVKQYVENPTKIRKHSFLPFIHKTIVKRKFRADKKALVKNPSKKRRRIKQKPKIRDTFFASHLDAMVFSKYNQLLSCAYEQVIEKERFNESIVAYRKIALEPGKEGNKCNIDFAKSAFEYILTNKHKTLSVIIADVTSFFDNLNHNILKKQWAKVLNKITLPPDHYNVFKALTRIKYVESQQLFDAYDQTMLVEKGIPNSPIKKTYVRKKINGTKYFKEKNAIAYCDKVEFIKKNLNLVISKNNKTGIPQGSPISATLANIYMIDFDRLIFEAVKNVGGFYQRYSDDLIVVCERQHETGLIKTLRATIKSEVTRLEIQPEKTKLYHFENHNDIFKGFEVNEFTKEVYIKKPLEYLGFVFDGQHVLIKPSGFSKFYRSMKGAFSRAESFALHSKNPDRRIFKSKLFRRFTYKGANRSIKFRPLAGNPKQYVKTKEYNWGNYLSYINKADQKMLNINGMNLIKRQSRRFWGRFNKLMKAHESNLR</sequence>
<feature type="domain" description="Reverse transcriptase" evidence="2">
    <location>
        <begin position="90"/>
        <end position="385"/>
    </location>
</feature>
<dbReference type="EMBL" id="SDHW01000005">
    <property type="protein sequence ID" value="RXK58845.1"/>
    <property type="molecule type" value="Genomic_DNA"/>
</dbReference>
<dbReference type="Proteomes" id="UP000290204">
    <property type="component" value="Unassembled WGS sequence"/>
</dbReference>
<evidence type="ECO:0000313" key="4">
    <source>
        <dbReference type="Proteomes" id="UP000290204"/>
    </source>
</evidence>
<dbReference type="InterPro" id="IPR000477">
    <property type="entry name" value="RT_dom"/>
</dbReference>
<proteinExistence type="inferred from homology"/>
<dbReference type="InterPro" id="IPR051083">
    <property type="entry name" value="GrpII_Intron_Splice-Mob/Def"/>
</dbReference>
<organism evidence="3 4">
    <name type="scientific">Lacibacter luteus</name>
    <dbReference type="NCBI Taxonomy" id="2508719"/>
    <lineage>
        <taxon>Bacteria</taxon>
        <taxon>Pseudomonadati</taxon>
        <taxon>Bacteroidota</taxon>
        <taxon>Chitinophagia</taxon>
        <taxon>Chitinophagales</taxon>
        <taxon>Chitinophagaceae</taxon>
        <taxon>Lacibacter</taxon>
    </lineage>
</organism>
<name>A0A4Q1CGF1_9BACT</name>
<dbReference type="OrthoDB" id="9780724at2"/>
<dbReference type="SUPFAM" id="SSF56672">
    <property type="entry name" value="DNA/RNA polymerases"/>
    <property type="match status" value="1"/>
</dbReference>
<comment type="similarity">
    <text evidence="1">Belongs to the bacterial reverse transcriptase family.</text>
</comment>
<gene>
    <name evidence="3" type="ORF">ESA94_15770</name>
</gene>
<dbReference type="Pfam" id="PF00078">
    <property type="entry name" value="RVT_1"/>
    <property type="match status" value="1"/>
</dbReference>
<accession>A0A4Q1CGF1</accession>
<comment type="caution">
    <text evidence="3">The sequence shown here is derived from an EMBL/GenBank/DDBJ whole genome shotgun (WGS) entry which is preliminary data.</text>
</comment>
<keyword evidence="4" id="KW-1185">Reference proteome</keyword>
<dbReference type="PANTHER" id="PTHR34047">
    <property type="entry name" value="NUCLEAR INTRON MATURASE 1, MITOCHONDRIAL-RELATED"/>
    <property type="match status" value="1"/>
</dbReference>
<dbReference type="RefSeq" id="WP_129131901.1">
    <property type="nucleotide sequence ID" value="NZ_SDHW01000005.1"/>
</dbReference>
<reference evidence="3 4" key="1">
    <citation type="submission" date="2019-01" db="EMBL/GenBank/DDBJ databases">
        <title>Lacibacter sp. strain TTM-7.</title>
        <authorList>
            <person name="Chen W.-M."/>
        </authorList>
    </citation>
    <scope>NUCLEOTIDE SEQUENCE [LARGE SCALE GENOMIC DNA]</scope>
    <source>
        <strain evidence="3 4">TTM-7</strain>
    </source>
</reference>
<protein>
    <recommendedName>
        <fullName evidence="2">Reverse transcriptase domain-containing protein</fullName>
    </recommendedName>
</protein>
<dbReference type="PANTHER" id="PTHR34047:SF8">
    <property type="entry name" value="PROTEIN YKFC"/>
    <property type="match status" value="1"/>
</dbReference>
<dbReference type="PROSITE" id="PS50878">
    <property type="entry name" value="RT_POL"/>
    <property type="match status" value="1"/>
</dbReference>
<evidence type="ECO:0000259" key="2">
    <source>
        <dbReference type="PROSITE" id="PS50878"/>
    </source>
</evidence>
<dbReference type="InterPro" id="IPR043502">
    <property type="entry name" value="DNA/RNA_pol_sf"/>
</dbReference>
<evidence type="ECO:0000256" key="1">
    <source>
        <dbReference type="ARBA" id="ARBA00034120"/>
    </source>
</evidence>